<evidence type="ECO:0000313" key="4">
    <source>
        <dbReference type="Proteomes" id="UP001370348"/>
    </source>
</evidence>
<keyword evidence="4" id="KW-1185">Reference proteome</keyword>
<dbReference type="InterPro" id="IPR050585">
    <property type="entry name" value="Xaa-Pro_dipeptidyl-ppase/CocE"/>
</dbReference>
<evidence type="ECO:0000256" key="1">
    <source>
        <dbReference type="ARBA" id="ARBA00022801"/>
    </source>
</evidence>
<dbReference type="InterPro" id="IPR005674">
    <property type="entry name" value="CocE/Ser_esterase"/>
</dbReference>
<dbReference type="NCBIfam" id="TIGR00976">
    <property type="entry name" value="CocE_NonD"/>
    <property type="match status" value="1"/>
</dbReference>
<evidence type="ECO:0000313" key="3">
    <source>
        <dbReference type="EMBL" id="WXB15617.1"/>
    </source>
</evidence>
<proteinExistence type="predicted"/>
<dbReference type="Gene3D" id="3.40.50.1820">
    <property type="entry name" value="alpha/beta hydrolase"/>
    <property type="match status" value="1"/>
</dbReference>
<dbReference type="Pfam" id="PF08530">
    <property type="entry name" value="PepX_C"/>
    <property type="match status" value="1"/>
</dbReference>
<dbReference type="InterPro" id="IPR000383">
    <property type="entry name" value="Xaa-Pro-like_dom"/>
</dbReference>
<dbReference type="GO" id="GO:0016787">
    <property type="term" value="F:hydrolase activity"/>
    <property type="evidence" value="ECO:0007669"/>
    <property type="project" value="UniProtKB-KW"/>
</dbReference>
<accession>A0ABZ2LY09</accession>
<name>A0ABZ2LY09_9BACT</name>
<protein>
    <submittedName>
        <fullName evidence="3">CocE/NonD family hydrolase</fullName>
    </submittedName>
</protein>
<dbReference type="Gene3D" id="2.60.120.260">
    <property type="entry name" value="Galactose-binding domain-like"/>
    <property type="match status" value="1"/>
</dbReference>
<gene>
    <name evidence="3" type="ORF">LZC94_48350</name>
</gene>
<dbReference type="PANTHER" id="PTHR43056:SF10">
    <property type="entry name" value="COCE_NOND FAMILY, PUTATIVE (AFU_ORTHOLOGUE AFUA_7G00600)-RELATED"/>
    <property type="match status" value="1"/>
</dbReference>
<dbReference type="Pfam" id="PF02129">
    <property type="entry name" value="Peptidase_S15"/>
    <property type="match status" value="1"/>
</dbReference>
<evidence type="ECO:0000259" key="2">
    <source>
        <dbReference type="SMART" id="SM00939"/>
    </source>
</evidence>
<dbReference type="InterPro" id="IPR013736">
    <property type="entry name" value="Xaa-Pro_dipept_C"/>
</dbReference>
<organism evidence="3 4">
    <name type="scientific">Pendulispora albinea</name>
    <dbReference type="NCBI Taxonomy" id="2741071"/>
    <lineage>
        <taxon>Bacteria</taxon>
        <taxon>Pseudomonadati</taxon>
        <taxon>Myxococcota</taxon>
        <taxon>Myxococcia</taxon>
        <taxon>Myxococcales</taxon>
        <taxon>Sorangiineae</taxon>
        <taxon>Pendulisporaceae</taxon>
        <taxon>Pendulispora</taxon>
    </lineage>
</organism>
<feature type="domain" description="Xaa-Pro dipeptidyl-peptidase C-terminal" evidence="2">
    <location>
        <begin position="351"/>
        <end position="620"/>
    </location>
</feature>
<dbReference type="SMART" id="SM00939">
    <property type="entry name" value="PepX_C"/>
    <property type="match status" value="1"/>
</dbReference>
<dbReference type="SUPFAM" id="SSF53474">
    <property type="entry name" value="alpha/beta-Hydrolases"/>
    <property type="match status" value="1"/>
</dbReference>
<dbReference type="RefSeq" id="WP_394825249.1">
    <property type="nucleotide sequence ID" value="NZ_CP089984.1"/>
</dbReference>
<dbReference type="Gene3D" id="1.10.3020.10">
    <property type="entry name" value="alpha-amino acid ester hydrolase ( Helical cap domain)"/>
    <property type="match status" value="1"/>
</dbReference>
<dbReference type="Proteomes" id="UP001370348">
    <property type="component" value="Chromosome"/>
</dbReference>
<dbReference type="EMBL" id="CP089984">
    <property type="protein sequence ID" value="WXB15617.1"/>
    <property type="molecule type" value="Genomic_DNA"/>
</dbReference>
<dbReference type="InterPro" id="IPR029058">
    <property type="entry name" value="AB_hydrolase_fold"/>
</dbReference>
<dbReference type="PANTHER" id="PTHR43056">
    <property type="entry name" value="PEPTIDASE S9 PROLYL OLIGOPEPTIDASE"/>
    <property type="match status" value="1"/>
</dbReference>
<dbReference type="SUPFAM" id="SSF49785">
    <property type="entry name" value="Galactose-binding domain-like"/>
    <property type="match status" value="1"/>
</dbReference>
<reference evidence="3 4" key="1">
    <citation type="submission" date="2021-12" db="EMBL/GenBank/DDBJ databases">
        <title>Discovery of the Pendulisporaceae a myxobacterial family with distinct sporulation behavior and unique specialized metabolism.</title>
        <authorList>
            <person name="Garcia R."/>
            <person name="Popoff A."/>
            <person name="Bader C.D."/>
            <person name="Loehr J."/>
            <person name="Walesch S."/>
            <person name="Walt C."/>
            <person name="Boldt J."/>
            <person name="Bunk B."/>
            <person name="Haeckl F.J.F.P.J."/>
            <person name="Gunesch A.P."/>
            <person name="Birkelbach J."/>
            <person name="Nuebel U."/>
            <person name="Pietschmann T."/>
            <person name="Bach T."/>
            <person name="Mueller R."/>
        </authorList>
    </citation>
    <scope>NUCLEOTIDE SEQUENCE [LARGE SCALE GENOMIC DNA]</scope>
    <source>
        <strain evidence="3 4">MSr11954</strain>
    </source>
</reference>
<sequence>MGLLALLAGGAGYMIRQRAGLSFHQEGKRPRRFEVIRAMVPMRDGVKLETVIFVPKEKREPLPFLFQRTPYGIPQSDDDEPGALGHGKDELIADGYIWVQQNLRGRFKSEGTFEMLRPPREDRNDPRATDETTDAYDTIEWLLHNVPGHNGRVGMYGGSYDGWTQVMALLEPHPALRAVHEAASPSDMFLNDDDHHNGAFRFGYSFEFVAMMESSKNELFHFEFDRRDTYDFFLDLGALSHVDERYFHGQKPTWTNYVEHPNRDAFWKRMAVGTHLERTTVPNFNIAGFWDQEDFVGPLDIYARLEKNDSAHINYVMVGPWNHGSWGDGGRKLGAIDFGRDTSVDYRAARRQWFAHWLHDGPLDLAEATVFESGSNQWKKFDRFPPESGITSRKLYLRAGGKLSFDAPAEGEAEGFDTYVSDPANPVPYRHRPIGATFSDPEHPWRTWLLEDQRFVDHRPDVLTWQTDVLDRDIVVNGDIVAELFASTSGTDSDWVVKLIDVYPEDASWAKNADAGTPDMRGYQFMIANDVFRGRYRKDFEHPEPIPADTVVPYTIDLHPHAHAFLRGHRIMVQVQSSLFPLIDRNPQKYVDNIYKAQDSDFTKATQRVFRSRGAPSCIVLPLAE</sequence>
<dbReference type="InterPro" id="IPR008979">
    <property type="entry name" value="Galactose-bd-like_sf"/>
</dbReference>
<keyword evidence="1 3" id="KW-0378">Hydrolase</keyword>